<organism evidence="1 2">
    <name type="scientific">Candidatus Mycoplasma haematobovis</name>
    <dbReference type="NCBI Taxonomy" id="432608"/>
    <lineage>
        <taxon>Bacteria</taxon>
        <taxon>Bacillati</taxon>
        <taxon>Mycoplasmatota</taxon>
        <taxon>Mollicutes</taxon>
        <taxon>Mycoplasmataceae</taxon>
        <taxon>Mycoplasma</taxon>
    </lineage>
</organism>
<dbReference type="AlphaFoldDB" id="A0A1A9QFE8"/>
<sequence>MTLTTKVGSGALIASSLAGLGAAGGRQLRQEEPSTTQQKTKIINLITNRYDYIILDDTDASNQYWGENWNAYRTAGDNIFQLTGWKAGDSSLDLTTELKSKCATLANKSILENDNTSYDNFAKYCTRGVTIKEKVAKLGLRIVSVTASGNDPDWSIWDKRSRGALNKELKALKVNTNFLGNAYKIRDACRDIITTNKKEDGYEDILKAYERVCAKQKGEP</sequence>
<dbReference type="Proteomes" id="UP000077623">
    <property type="component" value="Unassembled WGS sequence"/>
</dbReference>
<gene>
    <name evidence="1" type="ORF">A6V39_01325</name>
</gene>
<proteinExistence type="predicted"/>
<comment type="caution">
    <text evidence="1">The sequence shown here is derived from an EMBL/GenBank/DDBJ whole genome shotgun (WGS) entry which is preliminary data.</text>
</comment>
<protein>
    <submittedName>
        <fullName evidence="1">Uncharacterized protein</fullName>
    </submittedName>
</protein>
<dbReference type="EMBL" id="LWUJ01000010">
    <property type="protein sequence ID" value="OAL10695.1"/>
    <property type="molecule type" value="Genomic_DNA"/>
</dbReference>
<reference evidence="2" key="1">
    <citation type="submission" date="2016-04" db="EMBL/GenBank/DDBJ databases">
        <authorList>
            <person name="Quiroz-Castaneda R.E."/>
            <person name="Martinez-Ocampo F."/>
        </authorList>
    </citation>
    <scope>NUCLEOTIDE SEQUENCE [LARGE SCALE GENOMIC DNA]</scope>
    <source>
        <strain evidence="2">INIFAP01</strain>
    </source>
</reference>
<dbReference type="STRING" id="432608.A6V39_01325"/>
<evidence type="ECO:0000313" key="1">
    <source>
        <dbReference type="EMBL" id="OAL10695.1"/>
    </source>
</evidence>
<keyword evidence="2" id="KW-1185">Reference proteome</keyword>
<name>A0A1A9QFE8_9MOLU</name>
<accession>A0A1A9QFE8</accession>
<dbReference type="RefSeq" id="WP_187149931.1">
    <property type="nucleotide sequence ID" value="NZ_LWUJ01000010.1"/>
</dbReference>
<evidence type="ECO:0000313" key="2">
    <source>
        <dbReference type="Proteomes" id="UP000077623"/>
    </source>
</evidence>